<protein>
    <submittedName>
        <fullName evidence="1">FAD-dependent oxidoreductase</fullName>
    </submittedName>
</protein>
<sequence>MGPRAGHRGELSPADLLVAGGGPAGWSAARACARRGLDVVLVDPRPDRTWRHTYGAWAHELPRSGPDALPPEVVAAQDVGWAIATRTHRLDDEYAVLDTPALQRALYDDGVRVVRGRVVTAGAGRAVLADGRECRAGLVADATGAPQALSAHRGRGRRAEQTAVGVVVDEATAARVTGGRLLFMDWRPLHGVPGWPTFLYAVPLGGGRVLLEETSLARRPGLPLPDLSERLRRRLLAAGLRGAEIPLDDPARVEHVRFPVDTPDHRPPDGVVALGAAAPLVHPATGFSVARSLRVATRLADACVARSDHPAVIDGSGGAAWARRAVRGGSAGIVHAMRGRGLDVLLRLPPGEVPEFFDRFFSLPTAPRRAYLGADDDVAESLRAMVWVFARLTPRLRGHLIIGSLAGPGPAQRP</sequence>
<evidence type="ECO:0000313" key="1">
    <source>
        <dbReference type="EMBL" id="MCD2195073.1"/>
    </source>
</evidence>
<dbReference type="PANTHER" id="PTHR39757:SF5">
    <property type="entry name" value="OS02G0190600 PROTEIN"/>
    <property type="match status" value="1"/>
</dbReference>
<accession>A0ABS8PAL9</accession>
<gene>
    <name evidence="1" type="ORF">LQ327_17035</name>
</gene>
<dbReference type="Pfam" id="PF05834">
    <property type="entry name" value="Lycopene_cycl"/>
    <property type="match status" value="1"/>
</dbReference>
<keyword evidence="2" id="KW-1185">Reference proteome</keyword>
<dbReference type="InterPro" id="IPR036188">
    <property type="entry name" value="FAD/NAD-bd_sf"/>
</dbReference>
<comment type="caution">
    <text evidence="1">The sequence shown here is derived from an EMBL/GenBank/DDBJ whole genome shotgun (WGS) entry which is preliminary data.</text>
</comment>
<dbReference type="RefSeq" id="WP_230735768.1">
    <property type="nucleotide sequence ID" value="NZ_JAJNDB010000003.1"/>
</dbReference>
<name>A0ABS8PAL9_9PSEU</name>
<dbReference type="Proteomes" id="UP001199469">
    <property type="component" value="Unassembled WGS sequence"/>
</dbReference>
<proteinExistence type="predicted"/>
<reference evidence="1 2" key="1">
    <citation type="submission" date="2021-11" db="EMBL/GenBank/DDBJ databases">
        <title>Draft genome sequence of Actinomycetospora sp. SF1 isolated from the rhizosphere soil.</title>
        <authorList>
            <person name="Duangmal K."/>
            <person name="Chantavorakit T."/>
        </authorList>
    </citation>
    <scope>NUCLEOTIDE SEQUENCE [LARGE SCALE GENOMIC DNA]</scope>
    <source>
        <strain evidence="1 2">TBRC 5722</strain>
    </source>
</reference>
<dbReference type="PANTHER" id="PTHR39757">
    <property type="match status" value="1"/>
</dbReference>
<dbReference type="SUPFAM" id="SSF51905">
    <property type="entry name" value="FAD/NAD(P)-binding domain"/>
    <property type="match status" value="1"/>
</dbReference>
<dbReference type="Gene3D" id="3.50.50.60">
    <property type="entry name" value="FAD/NAD(P)-binding domain"/>
    <property type="match status" value="1"/>
</dbReference>
<dbReference type="PRINTS" id="PR00411">
    <property type="entry name" value="PNDRDTASEI"/>
</dbReference>
<dbReference type="EMBL" id="JAJNDB010000003">
    <property type="protein sequence ID" value="MCD2195073.1"/>
    <property type="molecule type" value="Genomic_DNA"/>
</dbReference>
<organism evidence="1 2">
    <name type="scientific">Actinomycetospora endophytica</name>
    <dbReference type="NCBI Taxonomy" id="2291215"/>
    <lineage>
        <taxon>Bacteria</taxon>
        <taxon>Bacillati</taxon>
        <taxon>Actinomycetota</taxon>
        <taxon>Actinomycetes</taxon>
        <taxon>Pseudonocardiales</taxon>
        <taxon>Pseudonocardiaceae</taxon>
        <taxon>Actinomycetospora</taxon>
    </lineage>
</organism>
<evidence type="ECO:0000313" key="2">
    <source>
        <dbReference type="Proteomes" id="UP001199469"/>
    </source>
</evidence>
<dbReference type="PRINTS" id="PR00368">
    <property type="entry name" value="FADPNR"/>
</dbReference>